<dbReference type="EMBL" id="CP013251">
    <property type="protein sequence ID" value="AMO56279.1"/>
    <property type="molecule type" value="Genomic_DNA"/>
</dbReference>
<evidence type="ECO:0000256" key="1">
    <source>
        <dbReference type="SAM" id="MobiDB-lite"/>
    </source>
</evidence>
<reference evidence="2 3" key="1">
    <citation type="journal article" date="2016" name="Front. Microbiol.">
        <title>Genomic Insight into the Host-Endosymbiont Relationship of Endozoicomonas montiporae CL-33(T) with its Coral Host.</title>
        <authorList>
            <person name="Ding J.-Y."/>
            <person name="Shiu J.-H."/>
            <person name="Chen W.-M."/>
            <person name="Chiang Y.-R."/>
            <person name="Tang S.-L."/>
        </authorList>
    </citation>
    <scope>NUCLEOTIDE SEQUENCE [LARGE SCALE GENOMIC DNA]</scope>
    <source>
        <strain evidence="2 3">CL-33</strain>
    </source>
</reference>
<dbReference type="KEGG" id="emp:EZMO1_2169"/>
<evidence type="ECO:0000313" key="2">
    <source>
        <dbReference type="EMBL" id="AMO56279.1"/>
    </source>
</evidence>
<dbReference type="STRING" id="570277.EZMO1_2169"/>
<gene>
    <name evidence="2" type="ORF">EZMO1_2169</name>
</gene>
<protein>
    <submittedName>
        <fullName evidence="2">Uncharacterized protein</fullName>
    </submittedName>
</protein>
<feature type="region of interest" description="Disordered" evidence="1">
    <location>
        <begin position="1"/>
        <end position="23"/>
    </location>
</feature>
<proteinExistence type="predicted"/>
<name>A0A142BC03_9GAMM</name>
<accession>A0A142BC03</accession>
<sequence>MTMSKPFRVAGQYPEGHKGGTTSNSELLVLFGDCEEFQCSSRDSEWLHNSCLERGIGISSGYTIATRRRYS</sequence>
<dbReference type="Proteomes" id="UP000071065">
    <property type="component" value="Chromosome"/>
</dbReference>
<dbReference type="AlphaFoldDB" id="A0A142BC03"/>
<evidence type="ECO:0000313" key="3">
    <source>
        <dbReference type="Proteomes" id="UP000071065"/>
    </source>
</evidence>
<organism evidence="2 3">
    <name type="scientific">Endozoicomonas montiporae CL-33</name>
    <dbReference type="NCBI Taxonomy" id="570277"/>
    <lineage>
        <taxon>Bacteria</taxon>
        <taxon>Pseudomonadati</taxon>
        <taxon>Pseudomonadota</taxon>
        <taxon>Gammaproteobacteria</taxon>
        <taxon>Oceanospirillales</taxon>
        <taxon>Endozoicomonadaceae</taxon>
        <taxon>Endozoicomonas</taxon>
    </lineage>
</organism>